<evidence type="ECO:0000259" key="6">
    <source>
        <dbReference type="PROSITE" id="PS50089"/>
    </source>
</evidence>
<name>A0A5S9X5B2_ARATH</name>
<dbReference type="Gene3D" id="3.30.200.20">
    <property type="entry name" value="Phosphorylase Kinase, domain 1"/>
    <property type="match status" value="1"/>
</dbReference>
<evidence type="ECO:0000256" key="2">
    <source>
        <dbReference type="ARBA" id="ARBA00022771"/>
    </source>
</evidence>
<dbReference type="EMBL" id="CACSHJ010000088">
    <property type="protein sequence ID" value="CAA0375605.1"/>
    <property type="molecule type" value="Genomic_DNA"/>
</dbReference>
<organism evidence="7 8">
    <name type="scientific">Arabidopsis thaliana</name>
    <name type="common">Mouse-ear cress</name>
    <dbReference type="NCBI Taxonomy" id="3702"/>
    <lineage>
        <taxon>Eukaryota</taxon>
        <taxon>Viridiplantae</taxon>
        <taxon>Streptophyta</taxon>
        <taxon>Embryophyta</taxon>
        <taxon>Tracheophyta</taxon>
        <taxon>Spermatophyta</taxon>
        <taxon>Magnoliopsida</taxon>
        <taxon>eudicotyledons</taxon>
        <taxon>Gunneridae</taxon>
        <taxon>Pentapetalae</taxon>
        <taxon>rosids</taxon>
        <taxon>malvids</taxon>
        <taxon>Brassicales</taxon>
        <taxon>Brassicaceae</taxon>
        <taxon>Camelineae</taxon>
        <taxon>Arabidopsis</taxon>
    </lineage>
</organism>
<dbReference type="InterPro" id="IPR000719">
    <property type="entry name" value="Prot_kinase_dom"/>
</dbReference>
<dbReference type="CDD" id="cd14066">
    <property type="entry name" value="STKc_IRAK"/>
    <property type="match status" value="1"/>
</dbReference>
<dbReference type="InterPro" id="IPR011009">
    <property type="entry name" value="Kinase-like_dom_sf"/>
</dbReference>
<dbReference type="ExpressionAtlas" id="A0A5S9X5B2">
    <property type="expression patterns" value="baseline and differential"/>
</dbReference>
<dbReference type="InterPro" id="IPR058746">
    <property type="entry name" value="Znf_RING-type_Topors"/>
</dbReference>
<dbReference type="SMART" id="SM00184">
    <property type="entry name" value="RING"/>
    <property type="match status" value="1"/>
</dbReference>
<evidence type="ECO:0000313" key="7">
    <source>
        <dbReference type="EMBL" id="CAA0375605.1"/>
    </source>
</evidence>
<evidence type="ECO:0000256" key="3">
    <source>
        <dbReference type="ARBA" id="ARBA00022833"/>
    </source>
</evidence>
<reference evidence="7 8" key="1">
    <citation type="submission" date="2019-12" db="EMBL/GenBank/DDBJ databases">
        <authorList>
            <person name="Jiao W.-B."/>
            <person name="Schneeberger K."/>
        </authorList>
    </citation>
    <scope>NUCLEOTIDE SEQUENCE [LARGE SCALE GENOMIC DNA]</scope>
    <source>
        <strain evidence="8">cv. C24</strain>
    </source>
</reference>
<dbReference type="Pfam" id="PF00069">
    <property type="entry name" value="Pkinase"/>
    <property type="match status" value="1"/>
</dbReference>
<dbReference type="Pfam" id="PF13639">
    <property type="entry name" value="zf-RING_2"/>
    <property type="match status" value="1"/>
</dbReference>
<evidence type="ECO:0000256" key="1">
    <source>
        <dbReference type="ARBA" id="ARBA00022723"/>
    </source>
</evidence>
<dbReference type="FunFam" id="1.10.510.10:FF:000095">
    <property type="entry name" value="protein STRUBBELIG-RECEPTOR FAMILY 8"/>
    <property type="match status" value="1"/>
</dbReference>
<dbReference type="InterPro" id="IPR050823">
    <property type="entry name" value="Plant_Ser_Thr_Prot_Kinase"/>
</dbReference>
<dbReference type="InterPro" id="IPR017907">
    <property type="entry name" value="Znf_RING_CS"/>
</dbReference>
<keyword evidence="2 4" id="KW-0863">Zinc-finger</keyword>
<dbReference type="Proteomes" id="UP000434276">
    <property type="component" value="Unassembled WGS sequence"/>
</dbReference>
<evidence type="ECO:0000256" key="4">
    <source>
        <dbReference type="PROSITE-ProRule" id="PRU00175"/>
    </source>
</evidence>
<dbReference type="PANTHER" id="PTHR45621">
    <property type="entry name" value="OS01G0588500 PROTEIN-RELATED"/>
    <property type="match status" value="1"/>
</dbReference>
<dbReference type="PROSITE" id="PS50011">
    <property type="entry name" value="PROTEIN_KINASE_DOM"/>
    <property type="match status" value="1"/>
</dbReference>
<proteinExistence type="predicted"/>
<dbReference type="Gene3D" id="3.30.40.10">
    <property type="entry name" value="Zinc/RING finger domain, C3HC4 (zinc finger)"/>
    <property type="match status" value="1"/>
</dbReference>
<keyword evidence="3" id="KW-0862">Zinc</keyword>
<dbReference type="SUPFAM" id="SSF57850">
    <property type="entry name" value="RING/U-box"/>
    <property type="match status" value="1"/>
</dbReference>
<dbReference type="PROSITE" id="PS50089">
    <property type="entry name" value="ZF_RING_2"/>
    <property type="match status" value="1"/>
</dbReference>
<sequence>MPPLPSSTATSSSRHLRSPGSIAKFAKRAIFPALQGKSCPICLENLTERRSAAVITACKHGYCLACIRKWSGFKRNCPLCNTRFDSWFIVSDFASRKYHKEHLPILRDRETLTYHRNNPSDRRRIIQRSRDVLENSSSRSRPLPWRRSFGRPGSVPDSVIFQRKLQWRASIYTKQLRAVRLHSRRLELSLAVNDYTKAKITERIEPWIRRELQAVLGDPDPSVIVHFASALFIKRLERENNRHTGQTGMLVEDEVSSLRKFLSDKVDIFWHELRCFAESILTMETYDAVVEYNERLVSSKAMKCFYFSKDKTQDDEAKTRKFGSATMARGGSGSEFNSYTSTATSITSSLHVLSETHSNNLKVFVLDDLKTATKNFSRSLMIGEGGFGGVFRGVIQNPQDSRKKIDIAGHKEWVTEVNVLGVVEHPNLVKLIGYCAEDDERGIQRLLVYEYVQNRSVQDHLSNRFIVTPLPWSTRLKIAQDTARGLAYLHQGMEFQIIFRDFKSSNILLDENWNAKLSDFGLARMGPSDGITHVSTAVVGTIGYAAPEYIQTGHLTAKSDVWSYGIFLYELITGRRPFDRNRPRNEQNILEWIRPHLSDIKKFKMIIDPRLEGNYYLKSALKLAAVANRCLMVKAKARPTMSQVSEMLERIVETSSDGAPSGLPLMKSLTPKDAFEASRRERVKRRFVELLIGENGCPNLPTWSHKLVTSI</sequence>
<dbReference type="InterPro" id="IPR013083">
    <property type="entry name" value="Znf_RING/FYVE/PHD"/>
</dbReference>
<dbReference type="PROSITE" id="PS00518">
    <property type="entry name" value="ZF_RING_1"/>
    <property type="match status" value="1"/>
</dbReference>
<protein>
    <submittedName>
        <fullName evidence="7">Uncharacterized protein</fullName>
    </submittedName>
</protein>
<evidence type="ECO:0000259" key="5">
    <source>
        <dbReference type="PROSITE" id="PS50011"/>
    </source>
</evidence>
<gene>
    <name evidence="7" type="ORF">C24_LOCUS10218</name>
</gene>
<dbReference type="InterPro" id="IPR001841">
    <property type="entry name" value="Znf_RING"/>
</dbReference>
<evidence type="ECO:0000313" key="8">
    <source>
        <dbReference type="Proteomes" id="UP000434276"/>
    </source>
</evidence>
<dbReference type="Gene3D" id="1.10.510.10">
    <property type="entry name" value="Transferase(Phosphotransferase) domain 1"/>
    <property type="match status" value="1"/>
</dbReference>
<dbReference type="OrthoDB" id="4062651at2759"/>
<feature type="domain" description="Protein kinase" evidence="5">
    <location>
        <begin position="376"/>
        <end position="651"/>
    </location>
</feature>
<dbReference type="GO" id="GO:0004672">
    <property type="term" value="F:protein kinase activity"/>
    <property type="evidence" value="ECO:0007669"/>
    <property type="project" value="InterPro"/>
</dbReference>
<dbReference type="SUPFAM" id="SSF56112">
    <property type="entry name" value="Protein kinase-like (PK-like)"/>
    <property type="match status" value="1"/>
</dbReference>
<feature type="domain" description="RING-type" evidence="6">
    <location>
        <begin position="39"/>
        <end position="81"/>
    </location>
</feature>
<keyword evidence="1" id="KW-0479">Metal-binding</keyword>
<dbReference type="AlphaFoldDB" id="A0A5S9X5B2"/>
<dbReference type="CDD" id="cd16574">
    <property type="entry name" value="RING-HC_Topors"/>
    <property type="match status" value="1"/>
</dbReference>
<dbReference type="GO" id="GO:0005524">
    <property type="term" value="F:ATP binding"/>
    <property type="evidence" value="ECO:0007669"/>
    <property type="project" value="InterPro"/>
</dbReference>
<dbReference type="GO" id="GO:0008270">
    <property type="term" value="F:zinc ion binding"/>
    <property type="evidence" value="ECO:0007669"/>
    <property type="project" value="UniProtKB-KW"/>
</dbReference>
<accession>A0A5S9X5B2</accession>